<evidence type="ECO:0000259" key="1">
    <source>
        <dbReference type="PROSITE" id="PS51186"/>
    </source>
</evidence>
<dbReference type="GO" id="GO:0016747">
    <property type="term" value="F:acyltransferase activity, transferring groups other than amino-acyl groups"/>
    <property type="evidence" value="ECO:0007669"/>
    <property type="project" value="InterPro"/>
</dbReference>
<dbReference type="RefSeq" id="WP_024362218.1">
    <property type="nucleotide sequence ID" value="NZ_BJNS01000008.1"/>
</dbReference>
<name>A0A2S0K4D8_LYSSH</name>
<protein>
    <submittedName>
        <fullName evidence="2 3">N-acetyltransferase</fullName>
    </submittedName>
</protein>
<dbReference type="Proteomes" id="UP000238825">
    <property type="component" value="Chromosome"/>
</dbReference>
<evidence type="ECO:0000313" key="5">
    <source>
        <dbReference type="Proteomes" id="UP000255295"/>
    </source>
</evidence>
<organism evidence="2 4">
    <name type="scientific">Lysinibacillus sphaericus</name>
    <name type="common">Bacillus sphaericus</name>
    <dbReference type="NCBI Taxonomy" id="1421"/>
    <lineage>
        <taxon>Bacteria</taxon>
        <taxon>Bacillati</taxon>
        <taxon>Bacillota</taxon>
        <taxon>Bacilli</taxon>
        <taxon>Bacillales</taxon>
        <taxon>Bacillaceae</taxon>
        <taxon>Lysinibacillus</taxon>
    </lineage>
</organism>
<evidence type="ECO:0000313" key="3">
    <source>
        <dbReference type="EMBL" id="SUV15854.1"/>
    </source>
</evidence>
<dbReference type="Gene3D" id="3.40.630.30">
    <property type="match status" value="1"/>
</dbReference>
<dbReference type="Proteomes" id="UP000255295">
    <property type="component" value="Unassembled WGS sequence"/>
</dbReference>
<keyword evidence="2" id="KW-0808">Transferase</keyword>
<dbReference type="AlphaFoldDB" id="A0A2S0K4D8"/>
<evidence type="ECO:0000313" key="4">
    <source>
        <dbReference type="Proteomes" id="UP000238825"/>
    </source>
</evidence>
<dbReference type="EMBL" id="UFSZ01000001">
    <property type="protein sequence ID" value="SUV15854.1"/>
    <property type="molecule type" value="Genomic_DNA"/>
</dbReference>
<dbReference type="InterPro" id="IPR051531">
    <property type="entry name" value="N-acetyltransferase"/>
</dbReference>
<dbReference type="Pfam" id="PF13302">
    <property type="entry name" value="Acetyltransf_3"/>
    <property type="match status" value="1"/>
</dbReference>
<reference evidence="2 4" key="1">
    <citation type="submission" date="2017-03" db="EMBL/GenBank/DDBJ databases">
        <title>The whole genome sequencing and assembly of Lysinibacillus sphaericus DSM 28T strain.</title>
        <authorList>
            <person name="Lee Y.-J."/>
            <person name="Yi H."/>
            <person name="Bahn Y.-S."/>
            <person name="Kim J.F."/>
            <person name="Lee D.-W."/>
        </authorList>
    </citation>
    <scope>NUCLEOTIDE SEQUENCE [LARGE SCALE GENOMIC DNA]</scope>
    <source>
        <strain evidence="2 4">DSM 28</strain>
    </source>
</reference>
<dbReference type="PANTHER" id="PTHR43792">
    <property type="entry name" value="GNAT FAMILY, PUTATIVE (AFU_ORTHOLOGUE AFUA_3G00765)-RELATED-RELATED"/>
    <property type="match status" value="1"/>
</dbReference>
<dbReference type="InterPro" id="IPR000182">
    <property type="entry name" value="GNAT_dom"/>
</dbReference>
<dbReference type="InterPro" id="IPR016181">
    <property type="entry name" value="Acyl_CoA_acyltransferase"/>
</dbReference>
<dbReference type="PROSITE" id="PS51186">
    <property type="entry name" value="GNAT"/>
    <property type="match status" value="1"/>
</dbReference>
<evidence type="ECO:0000313" key="2">
    <source>
        <dbReference type="EMBL" id="AVK98198.1"/>
    </source>
</evidence>
<proteinExistence type="predicted"/>
<reference evidence="3 5" key="2">
    <citation type="submission" date="2018-06" db="EMBL/GenBank/DDBJ databases">
        <authorList>
            <consortium name="Pathogen Informatics"/>
            <person name="Doyle S."/>
        </authorList>
    </citation>
    <scope>NUCLEOTIDE SEQUENCE [LARGE SCALE GENOMIC DNA]</scope>
    <source>
        <strain evidence="3 5">NCTC10338</strain>
    </source>
</reference>
<dbReference type="GeneID" id="48278255"/>
<dbReference type="SUPFAM" id="SSF55729">
    <property type="entry name" value="Acyl-CoA N-acyltransferases (Nat)"/>
    <property type="match status" value="1"/>
</dbReference>
<dbReference type="PANTHER" id="PTHR43792:SF16">
    <property type="entry name" value="N-ACETYLTRANSFERASE DOMAIN-CONTAINING PROTEIN"/>
    <property type="match status" value="1"/>
</dbReference>
<accession>A0A2S0K4D8</accession>
<dbReference type="EMBL" id="CP019980">
    <property type="protein sequence ID" value="AVK98198.1"/>
    <property type="molecule type" value="Genomic_DNA"/>
</dbReference>
<feature type="domain" description="N-acetyltransferase" evidence="1">
    <location>
        <begin position="7"/>
        <end position="162"/>
    </location>
</feature>
<sequence>MLITENCVIEFLKPHHQDDIYSLYCNQDVRAFLGGIPDKNYILSSFNSMLQSSFPNSYFTISLKNTNDFIGLVSIDEYHEQTTYELSYQFLPQYWGKGYAQEVLTAVIHYGFTSLQLSKLVAETQTANIASCRVLEKIGMEKIQVLERFGQEQAVYQLLSTNNGC</sequence>
<gene>
    <name evidence="3" type="primary">ykkB</name>
    <name evidence="2" type="ORF">LS41612_18770</name>
    <name evidence="3" type="ORF">NCTC10338_00927</name>
</gene>